<keyword evidence="4" id="KW-0804">Transcription</keyword>
<feature type="domain" description="RNA polymerase sigma-70 region 2" evidence="5">
    <location>
        <begin position="14"/>
        <end position="75"/>
    </location>
</feature>
<feature type="domain" description="RNA polymerase sigma factor 70 region 4 type 2" evidence="6">
    <location>
        <begin position="109"/>
        <end position="162"/>
    </location>
</feature>
<dbReference type="InterPro" id="IPR013249">
    <property type="entry name" value="RNA_pol_sigma70_r4_t2"/>
</dbReference>
<dbReference type="PANTHER" id="PTHR43133:SF51">
    <property type="entry name" value="RNA POLYMERASE SIGMA FACTOR"/>
    <property type="match status" value="1"/>
</dbReference>
<dbReference type="KEGG" id="svp:Pan189_22490"/>
<organism evidence="7 8">
    <name type="scientific">Stratiformator vulcanicus</name>
    <dbReference type="NCBI Taxonomy" id="2527980"/>
    <lineage>
        <taxon>Bacteria</taxon>
        <taxon>Pseudomonadati</taxon>
        <taxon>Planctomycetota</taxon>
        <taxon>Planctomycetia</taxon>
        <taxon>Planctomycetales</taxon>
        <taxon>Planctomycetaceae</taxon>
        <taxon>Stratiformator</taxon>
    </lineage>
</organism>
<dbReference type="CDD" id="cd06171">
    <property type="entry name" value="Sigma70_r4"/>
    <property type="match status" value="1"/>
</dbReference>
<dbReference type="Gene3D" id="1.10.1740.10">
    <property type="match status" value="1"/>
</dbReference>
<dbReference type="InterPro" id="IPR014331">
    <property type="entry name" value="RNA_pol_sigma70_ECF_RHOBA"/>
</dbReference>
<dbReference type="RefSeq" id="WP_145363950.1">
    <property type="nucleotide sequence ID" value="NZ_CP036268.1"/>
</dbReference>
<dbReference type="InterPro" id="IPR007627">
    <property type="entry name" value="RNA_pol_sigma70_r2"/>
</dbReference>
<dbReference type="EMBL" id="CP036268">
    <property type="protein sequence ID" value="QDT37866.1"/>
    <property type="molecule type" value="Genomic_DNA"/>
</dbReference>
<dbReference type="InterPro" id="IPR036388">
    <property type="entry name" value="WH-like_DNA-bd_sf"/>
</dbReference>
<evidence type="ECO:0000313" key="7">
    <source>
        <dbReference type="EMBL" id="QDT37866.1"/>
    </source>
</evidence>
<keyword evidence="2" id="KW-0805">Transcription regulation</keyword>
<evidence type="ECO:0000256" key="3">
    <source>
        <dbReference type="ARBA" id="ARBA00023082"/>
    </source>
</evidence>
<dbReference type="PANTHER" id="PTHR43133">
    <property type="entry name" value="RNA POLYMERASE ECF-TYPE SIGMA FACTO"/>
    <property type="match status" value="1"/>
</dbReference>
<dbReference type="AlphaFoldDB" id="A0A517R1V6"/>
<evidence type="ECO:0000256" key="1">
    <source>
        <dbReference type="ARBA" id="ARBA00010641"/>
    </source>
</evidence>
<dbReference type="GO" id="GO:0016987">
    <property type="term" value="F:sigma factor activity"/>
    <property type="evidence" value="ECO:0007669"/>
    <property type="project" value="UniProtKB-KW"/>
</dbReference>
<dbReference type="OrthoDB" id="6383365at2"/>
<proteinExistence type="inferred from homology"/>
<protein>
    <submittedName>
        <fullName evidence="7">RNA polymerase sigma factor SigM</fullName>
    </submittedName>
</protein>
<comment type="similarity">
    <text evidence="1">Belongs to the sigma-70 factor family. ECF subfamily.</text>
</comment>
<dbReference type="InterPro" id="IPR039425">
    <property type="entry name" value="RNA_pol_sigma-70-like"/>
</dbReference>
<dbReference type="InterPro" id="IPR013325">
    <property type="entry name" value="RNA_pol_sigma_r2"/>
</dbReference>
<dbReference type="GO" id="GO:0006352">
    <property type="term" value="P:DNA-templated transcription initiation"/>
    <property type="evidence" value="ECO:0007669"/>
    <property type="project" value="InterPro"/>
</dbReference>
<dbReference type="InterPro" id="IPR014284">
    <property type="entry name" value="RNA_pol_sigma-70_dom"/>
</dbReference>
<dbReference type="Pfam" id="PF04542">
    <property type="entry name" value="Sigma70_r2"/>
    <property type="match status" value="1"/>
</dbReference>
<evidence type="ECO:0000256" key="4">
    <source>
        <dbReference type="ARBA" id="ARBA00023163"/>
    </source>
</evidence>
<reference evidence="7 8" key="1">
    <citation type="submission" date="2019-02" db="EMBL/GenBank/DDBJ databases">
        <title>Deep-cultivation of Planctomycetes and their phenomic and genomic characterization uncovers novel biology.</title>
        <authorList>
            <person name="Wiegand S."/>
            <person name="Jogler M."/>
            <person name="Boedeker C."/>
            <person name="Pinto D."/>
            <person name="Vollmers J."/>
            <person name="Rivas-Marin E."/>
            <person name="Kohn T."/>
            <person name="Peeters S.H."/>
            <person name="Heuer A."/>
            <person name="Rast P."/>
            <person name="Oberbeckmann S."/>
            <person name="Bunk B."/>
            <person name="Jeske O."/>
            <person name="Meyerdierks A."/>
            <person name="Storesund J.E."/>
            <person name="Kallscheuer N."/>
            <person name="Luecker S."/>
            <person name="Lage O.M."/>
            <person name="Pohl T."/>
            <person name="Merkel B.J."/>
            <person name="Hornburger P."/>
            <person name="Mueller R.-W."/>
            <person name="Bruemmer F."/>
            <person name="Labrenz M."/>
            <person name="Spormann A.M."/>
            <person name="Op den Camp H."/>
            <person name="Overmann J."/>
            <person name="Amann R."/>
            <person name="Jetten M.S.M."/>
            <person name="Mascher T."/>
            <person name="Medema M.H."/>
            <person name="Devos D.P."/>
            <person name="Kaster A.-K."/>
            <person name="Ovreas L."/>
            <person name="Rohde M."/>
            <person name="Galperin M.Y."/>
            <person name="Jogler C."/>
        </authorList>
    </citation>
    <scope>NUCLEOTIDE SEQUENCE [LARGE SCALE GENOMIC DNA]</scope>
    <source>
        <strain evidence="7 8">Pan189</strain>
    </source>
</reference>
<accession>A0A517R1V6</accession>
<dbReference type="NCBIfam" id="TIGR02989">
    <property type="entry name" value="Sig-70_gvs1"/>
    <property type="match status" value="1"/>
</dbReference>
<dbReference type="SUPFAM" id="SSF88659">
    <property type="entry name" value="Sigma3 and sigma4 domains of RNA polymerase sigma factors"/>
    <property type="match status" value="1"/>
</dbReference>
<evidence type="ECO:0000259" key="5">
    <source>
        <dbReference type="Pfam" id="PF04542"/>
    </source>
</evidence>
<evidence type="ECO:0000259" key="6">
    <source>
        <dbReference type="Pfam" id="PF08281"/>
    </source>
</evidence>
<dbReference type="Pfam" id="PF08281">
    <property type="entry name" value="Sigma70_r4_2"/>
    <property type="match status" value="1"/>
</dbReference>
<dbReference type="Gene3D" id="1.10.10.10">
    <property type="entry name" value="Winged helix-like DNA-binding domain superfamily/Winged helix DNA-binding domain"/>
    <property type="match status" value="1"/>
</dbReference>
<dbReference type="GO" id="GO:0003677">
    <property type="term" value="F:DNA binding"/>
    <property type="evidence" value="ECO:0007669"/>
    <property type="project" value="InterPro"/>
</dbReference>
<evidence type="ECO:0000313" key="8">
    <source>
        <dbReference type="Proteomes" id="UP000317318"/>
    </source>
</evidence>
<keyword evidence="3" id="KW-0731">Sigma factor</keyword>
<gene>
    <name evidence="7" type="primary">sigM_2</name>
    <name evidence="7" type="ORF">Pan189_22490</name>
</gene>
<dbReference type="NCBIfam" id="TIGR02937">
    <property type="entry name" value="sigma70-ECF"/>
    <property type="match status" value="1"/>
</dbReference>
<keyword evidence="8" id="KW-1185">Reference proteome</keyword>
<dbReference type="InterPro" id="IPR013324">
    <property type="entry name" value="RNA_pol_sigma_r3/r4-like"/>
</dbReference>
<sequence>MSNENDGGGEFLQLITAFQPRLFGYLLSLSADRDVAQEILQETNVVLWRKSVEFKIGTSFKAWAFRIAHFQFMAYQQRQLRDRHVFDETVLTAIKADSESADDSFDDRRERLEDCLRRLPDQQRELVLKRYLEGVSVHDLAAETERTANAISQLLFRARQNLIECLQAARTGS</sequence>
<evidence type="ECO:0000256" key="2">
    <source>
        <dbReference type="ARBA" id="ARBA00023015"/>
    </source>
</evidence>
<name>A0A517R1V6_9PLAN</name>
<dbReference type="Proteomes" id="UP000317318">
    <property type="component" value="Chromosome"/>
</dbReference>
<dbReference type="SUPFAM" id="SSF88946">
    <property type="entry name" value="Sigma2 domain of RNA polymerase sigma factors"/>
    <property type="match status" value="1"/>
</dbReference>